<evidence type="ECO:0000259" key="1">
    <source>
        <dbReference type="Pfam" id="PF03432"/>
    </source>
</evidence>
<evidence type="ECO:0000313" key="2">
    <source>
        <dbReference type="EMBL" id="MBD1259823.1"/>
    </source>
</evidence>
<comment type="caution">
    <text evidence="3">The sequence shown here is derived from an EMBL/GenBank/DDBJ whole genome shotgun (WGS) entry which is preliminary data.</text>
</comment>
<name>A0A316E3L6_9FLAO</name>
<dbReference type="RefSeq" id="WP_109648251.1">
    <property type="nucleotide sequence ID" value="NZ_JACWLN010000002.1"/>
</dbReference>
<dbReference type="InterPro" id="IPR005094">
    <property type="entry name" value="Endonuclease_MobA/VirD2"/>
</dbReference>
<reference evidence="2 5" key="2">
    <citation type="submission" date="2020-07" db="EMBL/GenBank/DDBJ databases">
        <title>The draft genome sequence of Maribacter polysiphoniae KCTC 22021.</title>
        <authorList>
            <person name="Mu L."/>
        </authorList>
    </citation>
    <scope>NUCLEOTIDE SEQUENCE [LARGE SCALE GENOMIC DNA]</scope>
    <source>
        <strain evidence="2 5">KCTC 22021</strain>
    </source>
</reference>
<gene>
    <name evidence="2" type="ORF">HZY62_04430</name>
    <name evidence="3" type="ORF">LX92_00015</name>
</gene>
<dbReference type="AlphaFoldDB" id="A0A316E3L6"/>
<dbReference type="Proteomes" id="UP000245667">
    <property type="component" value="Unassembled WGS sequence"/>
</dbReference>
<evidence type="ECO:0000313" key="5">
    <source>
        <dbReference type="Proteomes" id="UP000651837"/>
    </source>
</evidence>
<organism evidence="3 4">
    <name type="scientific">Maribacter polysiphoniae</name>
    <dbReference type="NCBI Taxonomy" id="429344"/>
    <lineage>
        <taxon>Bacteria</taxon>
        <taxon>Pseudomonadati</taxon>
        <taxon>Bacteroidota</taxon>
        <taxon>Flavobacteriia</taxon>
        <taxon>Flavobacteriales</taxon>
        <taxon>Flavobacteriaceae</taxon>
        <taxon>Maribacter</taxon>
    </lineage>
</organism>
<dbReference type="Proteomes" id="UP000651837">
    <property type="component" value="Unassembled WGS sequence"/>
</dbReference>
<reference evidence="3 4" key="1">
    <citation type="submission" date="2018-05" db="EMBL/GenBank/DDBJ databases">
        <title>Genomic Encyclopedia of Archaeal and Bacterial Type Strains, Phase II (KMG-II): from individual species to whole genera.</title>
        <authorList>
            <person name="Goeker M."/>
        </authorList>
    </citation>
    <scope>NUCLEOTIDE SEQUENCE [LARGE SCALE GENOMIC DNA]</scope>
    <source>
        <strain evidence="3 4">DSM 23514</strain>
    </source>
</reference>
<dbReference type="EMBL" id="JACWLN010000002">
    <property type="protein sequence ID" value="MBD1259823.1"/>
    <property type="molecule type" value="Genomic_DNA"/>
</dbReference>
<protein>
    <submittedName>
        <fullName evidence="2">Relaxase/mobilization nuclease domain-containing protein</fullName>
    </submittedName>
    <submittedName>
        <fullName evidence="3">Relaxase/mobilization nuclease-like protein</fullName>
    </submittedName>
</protein>
<accession>A0A316E3L6</accession>
<feature type="domain" description="MobA/VirD2-like nuclease" evidence="1">
    <location>
        <begin position="17"/>
        <end position="146"/>
    </location>
</feature>
<sequence length="289" mass="32983">MIGKGKSIAHTGACMEYGWNQEKDSEVVFSQHVVGENPRQITEEFRLIQEENTRCQKNTLSFILSPTREDGRNLTKRQLGELTQRFIKEMQLKERQAIAFVHRDKAHTHVHLYVNRISFDGKAYNDSFIGKRSQFAAESVAKKMELTTVKEVQLEKQLDSIHTRLEIKNIHQRVMENERPKTLDGYIKAMQKRNVEVIPSINKANKLQGFRFEYQGHNFKASEVHRSMSGGKIMGQLLQKKGVGKSIVADKSVQLLGKTLEMSTNLASSIAKNIIKKTIKRAIDPGIGY</sequence>
<keyword evidence="5" id="KW-1185">Reference proteome</keyword>
<evidence type="ECO:0000313" key="3">
    <source>
        <dbReference type="EMBL" id="PWK25277.1"/>
    </source>
</evidence>
<dbReference type="Pfam" id="PF03432">
    <property type="entry name" value="Relaxase"/>
    <property type="match status" value="1"/>
</dbReference>
<dbReference type="OrthoDB" id="3035232at2"/>
<evidence type="ECO:0000313" key="4">
    <source>
        <dbReference type="Proteomes" id="UP000245667"/>
    </source>
</evidence>
<dbReference type="EMBL" id="QGGQ01000001">
    <property type="protein sequence ID" value="PWK25277.1"/>
    <property type="molecule type" value="Genomic_DNA"/>
</dbReference>
<proteinExistence type="predicted"/>